<comment type="caution">
    <text evidence="1">The sequence shown here is derived from an EMBL/GenBank/DDBJ whole genome shotgun (WGS) entry which is preliminary data.</text>
</comment>
<organism evidence="1 2">
    <name type="scientific">Algoriphagus antarcticus</name>
    <dbReference type="NCBI Taxonomy" id="238540"/>
    <lineage>
        <taxon>Bacteria</taxon>
        <taxon>Pseudomonadati</taxon>
        <taxon>Bacteroidota</taxon>
        <taxon>Cytophagia</taxon>
        <taxon>Cytophagales</taxon>
        <taxon>Cyclobacteriaceae</taxon>
        <taxon>Algoriphagus</taxon>
    </lineage>
</organism>
<protein>
    <submittedName>
        <fullName evidence="1">Nucleotidyltransferase AbiEii toxin of type IV toxin-antitoxin system</fullName>
    </submittedName>
</protein>
<dbReference type="GO" id="GO:0016740">
    <property type="term" value="F:transferase activity"/>
    <property type="evidence" value="ECO:0007669"/>
    <property type="project" value="UniProtKB-KW"/>
</dbReference>
<name>A0A3E0DS57_9BACT</name>
<accession>A0A3E0DS57</accession>
<dbReference type="EMBL" id="QUNF01000013">
    <property type="protein sequence ID" value="REG85326.1"/>
    <property type="molecule type" value="Genomic_DNA"/>
</dbReference>
<keyword evidence="2" id="KW-1185">Reference proteome</keyword>
<reference evidence="1 2" key="1">
    <citation type="submission" date="2018-08" db="EMBL/GenBank/DDBJ databases">
        <title>Genomic Encyclopedia of Archaeal and Bacterial Type Strains, Phase II (KMG-II): from individual species to whole genera.</title>
        <authorList>
            <person name="Goeker M."/>
        </authorList>
    </citation>
    <scope>NUCLEOTIDE SEQUENCE [LARGE SCALE GENOMIC DNA]</scope>
    <source>
        <strain evidence="1 2">DSM 15986</strain>
    </source>
</reference>
<sequence>MMFGLIFRKERLFPSILILLILLHEEFQKSTPKIRTHRLSRHLYDLGRILESEFAAKALASPELYMDIVHHRRVLTKINGLDYSKHAPKYLNPIPPTSMRDSWATDYKIMQEHMIYGDSLPFEQLLSKLTGLKAKINQLDWEIEVKK</sequence>
<dbReference type="InterPro" id="IPR014942">
    <property type="entry name" value="AbiEii"/>
</dbReference>
<gene>
    <name evidence="1" type="ORF">C8N25_11313</name>
</gene>
<keyword evidence="1" id="KW-0808">Transferase</keyword>
<proteinExistence type="predicted"/>
<dbReference type="AlphaFoldDB" id="A0A3E0DS57"/>
<dbReference type="Pfam" id="PF08843">
    <property type="entry name" value="AbiEii"/>
    <property type="match status" value="1"/>
</dbReference>
<dbReference type="Proteomes" id="UP000256405">
    <property type="component" value="Unassembled WGS sequence"/>
</dbReference>
<evidence type="ECO:0000313" key="1">
    <source>
        <dbReference type="EMBL" id="REG85326.1"/>
    </source>
</evidence>
<evidence type="ECO:0000313" key="2">
    <source>
        <dbReference type="Proteomes" id="UP000256405"/>
    </source>
</evidence>